<keyword evidence="8" id="KW-1185">Reference proteome</keyword>
<evidence type="ECO:0000256" key="5">
    <source>
        <dbReference type="SAM" id="SignalP"/>
    </source>
</evidence>
<dbReference type="PANTHER" id="PTHR34997:SF2">
    <property type="entry name" value="LYSM DOMAIN-CONTAINING PROTEIN-RELATED"/>
    <property type="match status" value="1"/>
</dbReference>
<evidence type="ECO:0000256" key="2">
    <source>
        <dbReference type="ARBA" id="ARBA00022729"/>
    </source>
</evidence>
<feature type="region of interest" description="Disordered" evidence="4">
    <location>
        <begin position="290"/>
        <end position="319"/>
    </location>
</feature>
<evidence type="ECO:0000259" key="6">
    <source>
        <dbReference type="PROSITE" id="PS51782"/>
    </source>
</evidence>
<organism evidence="7 8">
    <name type="scientific">Aspergillus pseudodeflectus</name>
    <dbReference type="NCBI Taxonomy" id="176178"/>
    <lineage>
        <taxon>Eukaryota</taxon>
        <taxon>Fungi</taxon>
        <taxon>Dikarya</taxon>
        <taxon>Ascomycota</taxon>
        <taxon>Pezizomycotina</taxon>
        <taxon>Eurotiomycetes</taxon>
        <taxon>Eurotiomycetidae</taxon>
        <taxon>Eurotiales</taxon>
        <taxon>Aspergillaceae</taxon>
        <taxon>Aspergillus</taxon>
        <taxon>Aspergillus subgen. Nidulantes</taxon>
    </lineage>
</organism>
<feature type="domain" description="LysM" evidence="6">
    <location>
        <begin position="396"/>
        <end position="442"/>
    </location>
</feature>
<dbReference type="Gene3D" id="3.10.350.10">
    <property type="entry name" value="LysM domain"/>
    <property type="match status" value="5"/>
</dbReference>
<dbReference type="RefSeq" id="XP_070892093.1">
    <property type="nucleotide sequence ID" value="XM_071047678.1"/>
</dbReference>
<dbReference type="InterPro" id="IPR018392">
    <property type="entry name" value="LysM"/>
</dbReference>
<dbReference type="GeneID" id="98162842"/>
<evidence type="ECO:0000256" key="4">
    <source>
        <dbReference type="SAM" id="MobiDB-lite"/>
    </source>
</evidence>
<sequence>MVLMVILQCLLFGLTTSAVVRRWTNGESPVGPTDPGVVSGCSYWVNDIAPGDTCSSIESYFGISTGQLVSWNPSLDSADCTLNIGWSYCVDGPAVTTTRTTTTRTTTSSSTTTTSTTTPTTATTTSVTSTSTTTGGAPGPTQTGIASNCDAFYLVQPGDGCFDITASFGNFTLSEFYAWNPAVGTSCQSLQAGYYVCVGVSGRQTTATSTTTASSTTTTTTTATVTGPTPQQTGIVANCNKYHLVESGDGCASIANTYSISLSNFYTWNPAVGSSCGSLWLGYYVCVGTSSSQPTTTTTTSRTTTTTTTTTSTATGPSPTQSGLVKTCTSYYKAVAGDTCEVITQQKYPYINSIPLFVRWNPAVGSTCSNLLTGYYYCVATELHQPMPGIINTCKRYYQVKTGDTCWSIQQRYGITAAQFDRWNPLIGSSCGSLWEGYFICVGV</sequence>
<feature type="compositionally biased region" description="Low complexity" evidence="4">
    <location>
        <begin position="99"/>
        <end position="134"/>
    </location>
</feature>
<feature type="domain" description="LysM" evidence="6">
    <location>
        <begin position="330"/>
        <end position="379"/>
    </location>
</feature>
<evidence type="ECO:0000256" key="3">
    <source>
        <dbReference type="ARBA" id="ARBA00023026"/>
    </source>
</evidence>
<dbReference type="Proteomes" id="UP001610444">
    <property type="component" value="Unassembled WGS sequence"/>
</dbReference>
<dbReference type="EMBL" id="JBFXLR010000115">
    <property type="protein sequence ID" value="KAL2836443.1"/>
    <property type="molecule type" value="Genomic_DNA"/>
</dbReference>
<dbReference type="PROSITE" id="PS51782">
    <property type="entry name" value="LYSM"/>
    <property type="match status" value="5"/>
</dbReference>
<dbReference type="SMART" id="SM00257">
    <property type="entry name" value="LysM"/>
    <property type="match status" value="5"/>
</dbReference>
<accession>A0ABR4JBR4</accession>
<dbReference type="CDD" id="cd00118">
    <property type="entry name" value="LysM"/>
    <property type="match status" value="3"/>
</dbReference>
<feature type="domain" description="LysM" evidence="6">
    <location>
        <begin position="151"/>
        <end position="198"/>
    </location>
</feature>
<evidence type="ECO:0000256" key="1">
    <source>
        <dbReference type="ARBA" id="ARBA00022669"/>
    </source>
</evidence>
<proteinExistence type="predicted"/>
<dbReference type="InterPro" id="IPR052210">
    <property type="entry name" value="LysM1-like"/>
</dbReference>
<dbReference type="PANTHER" id="PTHR34997">
    <property type="entry name" value="AM15"/>
    <property type="match status" value="1"/>
</dbReference>
<feature type="region of interest" description="Disordered" evidence="4">
    <location>
        <begin position="99"/>
        <end position="140"/>
    </location>
</feature>
<feature type="domain" description="LysM" evidence="6">
    <location>
        <begin position="241"/>
        <end position="287"/>
    </location>
</feature>
<dbReference type="Pfam" id="PF01476">
    <property type="entry name" value="LysM"/>
    <property type="match status" value="4"/>
</dbReference>
<keyword evidence="2 5" id="KW-0732">Signal</keyword>
<comment type="caution">
    <text evidence="7">The sequence shown here is derived from an EMBL/GenBank/DDBJ whole genome shotgun (WGS) entry which is preliminary data.</text>
</comment>
<evidence type="ECO:0000313" key="8">
    <source>
        <dbReference type="Proteomes" id="UP001610444"/>
    </source>
</evidence>
<feature type="domain" description="LysM" evidence="6">
    <location>
        <begin position="44"/>
        <end position="90"/>
    </location>
</feature>
<name>A0ABR4JBR4_9EURO</name>
<feature type="chain" id="PRO_5046382234" description="LysM domain-containing protein" evidence="5">
    <location>
        <begin position="18"/>
        <end position="444"/>
    </location>
</feature>
<protein>
    <recommendedName>
        <fullName evidence="6">LysM domain-containing protein</fullName>
    </recommendedName>
</protein>
<evidence type="ECO:0000313" key="7">
    <source>
        <dbReference type="EMBL" id="KAL2836443.1"/>
    </source>
</evidence>
<dbReference type="SUPFAM" id="SSF54106">
    <property type="entry name" value="LysM domain"/>
    <property type="match status" value="4"/>
</dbReference>
<keyword evidence="1" id="KW-0147">Chitin-binding</keyword>
<reference evidence="7 8" key="1">
    <citation type="submission" date="2024-07" db="EMBL/GenBank/DDBJ databases">
        <title>Section-level genome sequencing and comparative genomics of Aspergillus sections Usti and Cavernicolus.</title>
        <authorList>
            <consortium name="Lawrence Berkeley National Laboratory"/>
            <person name="Nybo J.L."/>
            <person name="Vesth T.C."/>
            <person name="Theobald S."/>
            <person name="Frisvad J.C."/>
            <person name="Larsen T.O."/>
            <person name="Kjaerboelling I."/>
            <person name="Rothschild-Mancinelli K."/>
            <person name="Lyhne E.K."/>
            <person name="Kogle M.E."/>
            <person name="Barry K."/>
            <person name="Clum A."/>
            <person name="Na H."/>
            <person name="Ledsgaard L."/>
            <person name="Lin J."/>
            <person name="Lipzen A."/>
            <person name="Kuo A."/>
            <person name="Riley R."/>
            <person name="Mondo S."/>
            <person name="LaButti K."/>
            <person name="Haridas S."/>
            <person name="Pangalinan J."/>
            <person name="Salamov A.A."/>
            <person name="Simmons B.A."/>
            <person name="Magnuson J.K."/>
            <person name="Chen J."/>
            <person name="Drula E."/>
            <person name="Henrissat B."/>
            <person name="Wiebenga A."/>
            <person name="Lubbers R.J."/>
            <person name="Gomes A.C."/>
            <person name="Macurrencykelacurrency M.R."/>
            <person name="Stajich J."/>
            <person name="Grigoriev I.V."/>
            <person name="Mortensen U.H."/>
            <person name="De vries R.P."/>
            <person name="Baker S.E."/>
            <person name="Andersen M.R."/>
        </authorList>
    </citation>
    <scope>NUCLEOTIDE SEQUENCE [LARGE SCALE GENOMIC DNA]</scope>
    <source>
        <strain evidence="7 8">CBS 756.74</strain>
    </source>
</reference>
<dbReference type="InterPro" id="IPR036779">
    <property type="entry name" value="LysM_dom_sf"/>
</dbReference>
<keyword evidence="3" id="KW-0843">Virulence</keyword>
<gene>
    <name evidence="7" type="ORF">BJX68DRAFT_274529</name>
</gene>
<feature type="signal peptide" evidence="5">
    <location>
        <begin position="1"/>
        <end position="17"/>
    </location>
</feature>